<dbReference type="SUPFAM" id="SSF50494">
    <property type="entry name" value="Trypsin-like serine proteases"/>
    <property type="match status" value="1"/>
</dbReference>
<dbReference type="Pfam" id="PF13365">
    <property type="entry name" value="Trypsin_2"/>
    <property type="match status" value="1"/>
</dbReference>
<dbReference type="Gene3D" id="2.40.10.10">
    <property type="entry name" value="Trypsin-like serine proteases"/>
    <property type="match status" value="2"/>
</dbReference>
<dbReference type="EMBL" id="JAJAQC010000057">
    <property type="protein sequence ID" value="MDA0567469.1"/>
    <property type="molecule type" value="Genomic_DNA"/>
</dbReference>
<dbReference type="Proteomes" id="UP001140076">
    <property type="component" value="Unassembled WGS sequence"/>
</dbReference>
<dbReference type="AlphaFoldDB" id="A0A9X3NPG5"/>
<keyword evidence="2" id="KW-0732">Signal</keyword>
<evidence type="ECO:0000313" key="3">
    <source>
        <dbReference type="EMBL" id="MDA0567469.1"/>
    </source>
</evidence>
<dbReference type="PANTHER" id="PTHR22939">
    <property type="entry name" value="SERINE PROTEASE FAMILY S1C HTRA-RELATED"/>
    <property type="match status" value="1"/>
</dbReference>
<dbReference type="PRINTS" id="PR00834">
    <property type="entry name" value="PROTEASES2C"/>
</dbReference>
<dbReference type="InterPro" id="IPR001940">
    <property type="entry name" value="Peptidase_S1C"/>
</dbReference>
<feature type="chain" id="PRO_5040940765" evidence="2">
    <location>
        <begin position="27"/>
        <end position="255"/>
    </location>
</feature>
<name>A0A9X3NPG5_9ACTN</name>
<dbReference type="GO" id="GO:0006508">
    <property type="term" value="P:proteolysis"/>
    <property type="evidence" value="ECO:0007669"/>
    <property type="project" value="InterPro"/>
</dbReference>
<dbReference type="PROSITE" id="PS51257">
    <property type="entry name" value="PROKAR_LIPOPROTEIN"/>
    <property type="match status" value="1"/>
</dbReference>
<organism evidence="3 4">
    <name type="scientific">Streptomonospora mangrovi</name>
    <dbReference type="NCBI Taxonomy" id="2883123"/>
    <lineage>
        <taxon>Bacteria</taxon>
        <taxon>Bacillati</taxon>
        <taxon>Actinomycetota</taxon>
        <taxon>Actinomycetes</taxon>
        <taxon>Streptosporangiales</taxon>
        <taxon>Nocardiopsidaceae</taxon>
        <taxon>Streptomonospora</taxon>
    </lineage>
</organism>
<reference evidence="3" key="1">
    <citation type="submission" date="2021-10" db="EMBL/GenBank/DDBJ databases">
        <title>Streptomonospora sp. nov., isolated from mangrove soil.</title>
        <authorList>
            <person name="Chen X."/>
            <person name="Ge X."/>
            <person name="Liu W."/>
        </authorList>
    </citation>
    <scope>NUCLEOTIDE SEQUENCE</scope>
    <source>
        <strain evidence="3">S1-112</strain>
    </source>
</reference>
<gene>
    <name evidence="3" type="ORF">LG943_24550</name>
</gene>
<protein>
    <submittedName>
        <fullName evidence="3">Trypsin-like peptidase domain-containing protein</fullName>
    </submittedName>
</protein>
<dbReference type="PANTHER" id="PTHR22939:SF129">
    <property type="entry name" value="SERINE PROTEASE HTRA2, MITOCHONDRIAL"/>
    <property type="match status" value="1"/>
</dbReference>
<comment type="caution">
    <text evidence="3">The sequence shown here is derived from an EMBL/GenBank/DDBJ whole genome shotgun (WGS) entry which is preliminary data.</text>
</comment>
<dbReference type="GO" id="GO:0004252">
    <property type="term" value="F:serine-type endopeptidase activity"/>
    <property type="evidence" value="ECO:0007669"/>
    <property type="project" value="InterPro"/>
</dbReference>
<dbReference type="InterPro" id="IPR043504">
    <property type="entry name" value="Peptidase_S1_PA_chymotrypsin"/>
</dbReference>
<proteinExistence type="predicted"/>
<sequence length="255" mass="24350">MPGRSARLVAAALVLAVLGCAPQHPGGPGAAGEPAAPTASAAPPAATAAPGSGAARLDTAPVEVPDDVLAGVVSVQTRRGAHRGSAFRIGLEGVVVTAVGVVAGIEPGRGVRLVRADGEPVAAELLGRAGGAGIAVLRVEPGSGLPPLVAGTAFTRARAGDPVVAVGAPAVLAAPAAPVVLRDKRRPVALGAAGAATALAAEGPAAPGAAGGPLLSAEGQVLGVITARTPPARGGVVAIPVHRARQAAFEIVRAL</sequence>
<evidence type="ECO:0000256" key="2">
    <source>
        <dbReference type="SAM" id="SignalP"/>
    </source>
</evidence>
<keyword evidence="4" id="KW-1185">Reference proteome</keyword>
<dbReference type="InterPro" id="IPR009003">
    <property type="entry name" value="Peptidase_S1_PA"/>
</dbReference>
<accession>A0A9X3NPG5</accession>
<feature type="region of interest" description="Disordered" evidence="1">
    <location>
        <begin position="25"/>
        <end position="57"/>
    </location>
</feature>
<evidence type="ECO:0000256" key="1">
    <source>
        <dbReference type="SAM" id="MobiDB-lite"/>
    </source>
</evidence>
<evidence type="ECO:0000313" key="4">
    <source>
        <dbReference type="Proteomes" id="UP001140076"/>
    </source>
</evidence>
<feature type="signal peptide" evidence="2">
    <location>
        <begin position="1"/>
        <end position="26"/>
    </location>
</feature>
<dbReference type="RefSeq" id="WP_270074715.1">
    <property type="nucleotide sequence ID" value="NZ_JAJAQC010000057.1"/>
</dbReference>
<feature type="compositionally biased region" description="Low complexity" evidence="1">
    <location>
        <begin position="31"/>
        <end position="55"/>
    </location>
</feature>